<dbReference type="EMBL" id="UINC01001241">
    <property type="protein sequence ID" value="SUZ75324.1"/>
    <property type="molecule type" value="Genomic_DNA"/>
</dbReference>
<keyword evidence="2" id="KW-0285">Flavoprotein</keyword>
<evidence type="ECO:0000256" key="2">
    <source>
        <dbReference type="ARBA" id="ARBA00022630"/>
    </source>
</evidence>
<evidence type="ECO:0000256" key="3">
    <source>
        <dbReference type="ARBA" id="ARBA00022643"/>
    </source>
</evidence>
<dbReference type="GO" id="GO:0008615">
    <property type="term" value="P:pyridoxine biosynthetic process"/>
    <property type="evidence" value="ECO:0007669"/>
    <property type="project" value="InterPro"/>
</dbReference>
<dbReference type="SUPFAM" id="SSF50475">
    <property type="entry name" value="FMN-binding split barrel"/>
    <property type="match status" value="1"/>
</dbReference>
<keyword evidence="3" id="KW-0288">FMN</keyword>
<evidence type="ECO:0000313" key="6">
    <source>
        <dbReference type="EMBL" id="SUZ75324.1"/>
    </source>
</evidence>
<proteinExistence type="predicted"/>
<dbReference type="GO" id="GO:0010181">
    <property type="term" value="F:FMN binding"/>
    <property type="evidence" value="ECO:0007669"/>
    <property type="project" value="InterPro"/>
</dbReference>
<evidence type="ECO:0000259" key="5">
    <source>
        <dbReference type="Pfam" id="PF12766"/>
    </source>
</evidence>
<feature type="domain" description="Pyridoxamine 5'-phosphate oxidase Alr4036 family FMN-binding" evidence="5">
    <location>
        <begin position="29"/>
        <end position="113"/>
    </location>
</feature>
<sequence length="212" mass="24044">MNTMQTPELDEATFYNDLPQTLEKAWLLLEDAARNRHSPMHTPVLVSSGEDQTARARTVVLRDTVRTTRELRIHTDSRSAKIEELHRQPTCQVLAYHPVQKIQLRLDATATIHQENDVAREIWAQMPLSSRRCYLAQEAPGSRASKPTSGLPTDLENRVPEAAESEAGFRYFAAVVIKVEQLEWLYLAAQGHRRAQFDWAADGVVTSCWLVP</sequence>
<comment type="cofactor">
    <cofactor evidence="1">
        <name>FMN</name>
        <dbReference type="ChEBI" id="CHEBI:58210"/>
    </cofactor>
</comment>
<gene>
    <name evidence="6" type="ORF">METZ01_LOCUS28178</name>
</gene>
<protein>
    <recommendedName>
        <fullName evidence="5">Pyridoxamine 5'-phosphate oxidase Alr4036 family FMN-binding domain-containing protein</fullName>
    </recommendedName>
</protein>
<evidence type="ECO:0000256" key="4">
    <source>
        <dbReference type="ARBA" id="ARBA00023002"/>
    </source>
</evidence>
<reference evidence="6" key="1">
    <citation type="submission" date="2018-05" db="EMBL/GenBank/DDBJ databases">
        <authorList>
            <person name="Lanie J.A."/>
            <person name="Ng W.-L."/>
            <person name="Kazmierczak K.M."/>
            <person name="Andrzejewski T.M."/>
            <person name="Davidsen T.M."/>
            <person name="Wayne K.J."/>
            <person name="Tettelin H."/>
            <person name="Glass J.I."/>
            <person name="Rusch D."/>
            <person name="Podicherti R."/>
            <person name="Tsui H.-C.T."/>
            <person name="Winkler M.E."/>
        </authorList>
    </citation>
    <scope>NUCLEOTIDE SEQUENCE</scope>
</reference>
<dbReference type="PANTHER" id="PTHR10851">
    <property type="entry name" value="PYRIDOXINE-5-PHOSPHATE OXIDASE"/>
    <property type="match status" value="1"/>
</dbReference>
<dbReference type="InterPro" id="IPR012349">
    <property type="entry name" value="Split_barrel_FMN-bd"/>
</dbReference>
<dbReference type="PANTHER" id="PTHR10851:SF3">
    <property type="entry name" value="PYRIDOXINE_PYRIDOXAMINE 5'-PHOSPHATE OXIDASE 2"/>
    <property type="match status" value="1"/>
</dbReference>
<dbReference type="Gene3D" id="2.30.110.10">
    <property type="entry name" value="Electron Transport, Fmn-binding Protein, Chain A"/>
    <property type="match status" value="1"/>
</dbReference>
<accession>A0A381Q8Z8</accession>
<organism evidence="6">
    <name type="scientific">marine metagenome</name>
    <dbReference type="NCBI Taxonomy" id="408172"/>
    <lineage>
        <taxon>unclassified sequences</taxon>
        <taxon>metagenomes</taxon>
        <taxon>ecological metagenomes</taxon>
    </lineage>
</organism>
<dbReference type="InterPro" id="IPR000659">
    <property type="entry name" value="Pyridox_Oxase"/>
</dbReference>
<name>A0A381Q8Z8_9ZZZZ</name>
<dbReference type="GO" id="GO:0004733">
    <property type="term" value="F:pyridoxamine phosphate oxidase activity"/>
    <property type="evidence" value="ECO:0007669"/>
    <property type="project" value="InterPro"/>
</dbReference>
<evidence type="ECO:0000256" key="1">
    <source>
        <dbReference type="ARBA" id="ARBA00001917"/>
    </source>
</evidence>
<dbReference type="InterPro" id="IPR024624">
    <property type="entry name" value="Pyridox_Oxase_Alr4036_FMN-bd"/>
</dbReference>
<dbReference type="Pfam" id="PF12766">
    <property type="entry name" value="Pyridox_oxase_2"/>
    <property type="match status" value="1"/>
</dbReference>
<keyword evidence="4" id="KW-0560">Oxidoreductase</keyword>
<dbReference type="AlphaFoldDB" id="A0A381Q8Z8"/>